<protein>
    <submittedName>
        <fullName evidence="2">Uncharacterized protein</fullName>
    </submittedName>
</protein>
<proteinExistence type="predicted"/>
<evidence type="ECO:0000313" key="2">
    <source>
        <dbReference type="EMBL" id="KAL2650536.1"/>
    </source>
</evidence>
<sequence length="217" mass="24167">MTADCHKEKGKLSNRPLSFFVEPQTVGMVPLVSLYGGGEEMSISSQSQGNVSVGPSQPMPSSGPPNFSSILATLYADKKKISFDFAPGRGIFLRAMVGSVVSMPLSQTPFVDSLLVDFLLEDWLEYYTSHGAHNDFYPTRFNEEEADLVVIEHRCRSRHKSGIDSQSCLTLELDINGNPHNQSPKITGKTVKTYCHNYCGNHQKIYELSTMEHYHLC</sequence>
<evidence type="ECO:0000313" key="3">
    <source>
        <dbReference type="Proteomes" id="UP001605036"/>
    </source>
</evidence>
<feature type="region of interest" description="Disordered" evidence="1">
    <location>
        <begin position="43"/>
        <end position="63"/>
    </location>
</feature>
<reference evidence="2 3" key="1">
    <citation type="submission" date="2024-09" db="EMBL/GenBank/DDBJ databases">
        <title>Chromosome-scale assembly of Riccia fluitans.</title>
        <authorList>
            <person name="Paukszto L."/>
            <person name="Sawicki J."/>
            <person name="Karawczyk K."/>
            <person name="Piernik-Szablinska J."/>
            <person name="Szczecinska M."/>
            <person name="Mazdziarz M."/>
        </authorList>
    </citation>
    <scope>NUCLEOTIDE SEQUENCE [LARGE SCALE GENOMIC DNA]</scope>
    <source>
        <strain evidence="2">Rf_01</strain>
        <tissue evidence="2">Aerial parts of the thallus</tissue>
    </source>
</reference>
<accession>A0ABD1ZGH6</accession>
<gene>
    <name evidence="2" type="ORF">R1flu_018664</name>
</gene>
<organism evidence="2 3">
    <name type="scientific">Riccia fluitans</name>
    <dbReference type="NCBI Taxonomy" id="41844"/>
    <lineage>
        <taxon>Eukaryota</taxon>
        <taxon>Viridiplantae</taxon>
        <taxon>Streptophyta</taxon>
        <taxon>Embryophyta</taxon>
        <taxon>Marchantiophyta</taxon>
        <taxon>Marchantiopsida</taxon>
        <taxon>Marchantiidae</taxon>
        <taxon>Marchantiales</taxon>
        <taxon>Ricciaceae</taxon>
        <taxon>Riccia</taxon>
    </lineage>
</organism>
<name>A0ABD1ZGH6_9MARC</name>
<evidence type="ECO:0000256" key="1">
    <source>
        <dbReference type="SAM" id="MobiDB-lite"/>
    </source>
</evidence>
<dbReference type="EMBL" id="JBHFFA010000001">
    <property type="protein sequence ID" value="KAL2650536.1"/>
    <property type="molecule type" value="Genomic_DNA"/>
</dbReference>
<comment type="caution">
    <text evidence="2">The sequence shown here is derived from an EMBL/GenBank/DDBJ whole genome shotgun (WGS) entry which is preliminary data.</text>
</comment>
<dbReference type="AlphaFoldDB" id="A0ABD1ZGH6"/>
<dbReference type="Proteomes" id="UP001605036">
    <property type="component" value="Unassembled WGS sequence"/>
</dbReference>
<keyword evidence="3" id="KW-1185">Reference proteome</keyword>